<comment type="caution">
    <text evidence="10">The sequence shown here is derived from an EMBL/GenBank/DDBJ whole genome shotgun (WGS) entry which is preliminary data.</text>
</comment>
<sequence length="511" mass="56276">MISITAVLGQLGALAALGAVSLVVYRLYFHPLAKFPGPSLAAATGLYEAYYDCIKDGGGRFYVEIGRMHDKYGPIVRISPWELHIRDADWGEVYRVSRRASKPLGFYTFLGASGNAFSSGPHETHRMRREALTPFFTPGAVARREPEVEHLVAKLAGRLEQFSGTGTVLNLGDVFRCLATDGATAFAFRRPFGHLDDPEFEPSTNAVVRRFARFGAINRQTGGHFMAAMRSIPPAIALRLNPGELAAVAAEDAQRKLATPGPSDSRLADADEREAESNVIRQILHSSLPAVEKMPWRIERESSSVTLAGTETTGSILAFVAFWLLCDGRARAARLAAELDAAAVRTGGERLPTLAELKELPYLTGVVNEGLRFNSPSGRLPRYDPKNDMTYKGWVIPKGTIVSTTPNDTHFSAEIFKDPQEFLPERWLGDEAQRKQLSKYLIPFGRGTRTCVGNEVALMELYLTLGRLFSSLGPGGKLRLISTDYERDVKRFHDFFSPFPKSARGVRALVI</sequence>
<dbReference type="Pfam" id="PF00067">
    <property type="entry name" value="p450"/>
    <property type="match status" value="1"/>
</dbReference>
<dbReference type="GO" id="GO:0016705">
    <property type="term" value="F:oxidoreductase activity, acting on paired donors, with incorporation or reduction of molecular oxygen"/>
    <property type="evidence" value="ECO:0007669"/>
    <property type="project" value="InterPro"/>
</dbReference>
<evidence type="ECO:0000256" key="9">
    <source>
        <dbReference type="SAM" id="MobiDB-lite"/>
    </source>
</evidence>
<dbReference type="PRINTS" id="PR00385">
    <property type="entry name" value="P450"/>
</dbReference>
<evidence type="ECO:0000256" key="8">
    <source>
        <dbReference type="RuleBase" id="RU000461"/>
    </source>
</evidence>
<dbReference type="GO" id="GO:0004497">
    <property type="term" value="F:monooxygenase activity"/>
    <property type="evidence" value="ECO:0007669"/>
    <property type="project" value="UniProtKB-KW"/>
</dbReference>
<dbReference type="PANTHER" id="PTHR24305:SF166">
    <property type="entry name" value="CYTOCHROME P450 12A4, MITOCHONDRIAL-RELATED"/>
    <property type="match status" value="1"/>
</dbReference>
<dbReference type="CDD" id="cd11062">
    <property type="entry name" value="CYP58-like"/>
    <property type="match status" value="1"/>
</dbReference>
<dbReference type="InterPro" id="IPR017972">
    <property type="entry name" value="Cyt_P450_CS"/>
</dbReference>
<dbReference type="InterPro" id="IPR001128">
    <property type="entry name" value="Cyt_P450"/>
</dbReference>
<dbReference type="SUPFAM" id="SSF48264">
    <property type="entry name" value="Cytochrome P450"/>
    <property type="match status" value="1"/>
</dbReference>
<evidence type="ECO:0000313" key="10">
    <source>
        <dbReference type="EMBL" id="KAK0713145.1"/>
    </source>
</evidence>
<keyword evidence="5 7" id="KW-0408">Iron</keyword>
<dbReference type="InterPro" id="IPR050121">
    <property type="entry name" value="Cytochrome_P450_monoxygenase"/>
</dbReference>
<keyword evidence="3 7" id="KW-0349">Heme</keyword>
<reference evidence="10" key="1">
    <citation type="submission" date="2023-06" db="EMBL/GenBank/DDBJ databases">
        <title>Genome-scale phylogeny and comparative genomics of the fungal order Sordariales.</title>
        <authorList>
            <consortium name="Lawrence Berkeley National Laboratory"/>
            <person name="Hensen N."/>
            <person name="Bonometti L."/>
            <person name="Westerberg I."/>
            <person name="Brannstrom I.O."/>
            <person name="Guillou S."/>
            <person name="Cros-Aarteil S."/>
            <person name="Calhoun S."/>
            <person name="Haridas S."/>
            <person name="Kuo A."/>
            <person name="Mondo S."/>
            <person name="Pangilinan J."/>
            <person name="Riley R."/>
            <person name="LaButti K."/>
            <person name="Andreopoulos B."/>
            <person name="Lipzen A."/>
            <person name="Chen C."/>
            <person name="Yanf M."/>
            <person name="Daum C."/>
            <person name="Ng V."/>
            <person name="Clum A."/>
            <person name="Steindorff A."/>
            <person name="Ohm R."/>
            <person name="Martin F."/>
            <person name="Silar P."/>
            <person name="Natvig D."/>
            <person name="Lalanne C."/>
            <person name="Gautier V."/>
            <person name="Ament-velasquez S.L."/>
            <person name="Kruys A."/>
            <person name="Hutchinson M.I."/>
            <person name="Powell A.J."/>
            <person name="Barry K."/>
            <person name="Miller A.N."/>
            <person name="Grigoriev I.V."/>
            <person name="Debuchy R."/>
            <person name="Gladieux P."/>
            <person name="Thoren M.H."/>
            <person name="Johannesson H."/>
        </authorList>
    </citation>
    <scope>NUCLEOTIDE SEQUENCE</scope>
    <source>
        <strain evidence="10">SMH2392-1A</strain>
    </source>
</reference>
<dbReference type="RefSeq" id="XP_060294468.1">
    <property type="nucleotide sequence ID" value="XM_060444044.1"/>
</dbReference>
<evidence type="ECO:0000256" key="3">
    <source>
        <dbReference type="ARBA" id="ARBA00022617"/>
    </source>
</evidence>
<comment type="similarity">
    <text evidence="2 8">Belongs to the cytochrome P450 family.</text>
</comment>
<feature type="binding site" description="axial binding residue" evidence="7">
    <location>
        <position position="451"/>
    </location>
    <ligand>
        <name>heme</name>
        <dbReference type="ChEBI" id="CHEBI:30413"/>
    </ligand>
    <ligandPart>
        <name>Fe</name>
        <dbReference type="ChEBI" id="CHEBI:18248"/>
    </ligandPart>
</feature>
<dbReference type="PANTHER" id="PTHR24305">
    <property type="entry name" value="CYTOCHROME P450"/>
    <property type="match status" value="1"/>
</dbReference>
<dbReference type="Proteomes" id="UP001172101">
    <property type="component" value="Unassembled WGS sequence"/>
</dbReference>
<dbReference type="InterPro" id="IPR036396">
    <property type="entry name" value="Cyt_P450_sf"/>
</dbReference>
<dbReference type="Gene3D" id="1.10.630.10">
    <property type="entry name" value="Cytochrome P450"/>
    <property type="match status" value="1"/>
</dbReference>
<name>A0AA40AC32_9PEZI</name>
<proteinExistence type="inferred from homology"/>
<keyword evidence="8" id="KW-0560">Oxidoreductase</keyword>
<keyword evidence="11" id="KW-1185">Reference proteome</keyword>
<evidence type="ECO:0000256" key="5">
    <source>
        <dbReference type="ARBA" id="ARBA00023004"/>
    </source>
</evidence>
<dbReference type="GO" id="GO:0005506">
    <property type="term" value="F:iron ion binding"/>
    <property type="evidence" value="ECO:0007669"/>
    <property type="project" value="InterPro"/>
</dbReference>
<keyword evidence="6 8" id="KW-0503">Monooxygenase</keyword>
<dbReference type="PRINTS" id="PR00465">
    <property type="entry name" value="EP450IV"/>
</dbReference>
<dbReference type="InterPro" id="IPR002403">
    <property type="entry name" value="Cyt_P450_E_grp-IV"/>
</dbReference>
<comment type="cofactor">
    <cofactor evidence="1 7">
        <name>heme</name>
        <dbReference type="ChEBI" id="CHEBI:30413"/>
    </cofactor>
</comment>
<organism evidence="10 11">
    <name type="scientific">Lasiosphaeria miniovina</name>
    <dbReference type="NCBI Taxonomy" id="1954250"/>
    <lineage>
        <taxon>Eukaryota</taxon>
        <taxon>Fungi</taxon>
        <taxon>Dikarya</taxon>
        <taxon>Ascomycota</taxon>
        <taxon>Pezizomycotina</taxon>
        <taxon>Sordariomycetes</taxon>
        <taxon>Sordariomycetidae</taxon>
        <taxon>Sordariales</taxon>
        <taxon>Lasiosphaeriaceae</taxon>
        <taxon>Lasiosphaeria</taxon>
    </lineage>
</organism>
<gene>
    <name evidence="10" type="ORF">B0T26DRAFT_741989</name>
</gene>
<evidence type="ECO:0000256" key="7">
    <source>
        <dbReference type="PIRSR" id="PIRSR602403-1"/>
    </source>
</evidence>
<dbReference type="AlphaFoldDB" id="A0AA40AC32"/>
<dbReference type="GO" id="GO:0020037">
    <property type="term" value="F:heme binding"/>
    <property type="evidence" value="ECO:0007669"/>
    <property type="project" value="InterPro"/>
</dbReference>
<feature type="region of interest" description="Disordered" evidence="9">
    <location>
        <begin position="252"/>
        <end position="272"/>
    </location>
</feature>
<protein>
    <submittedName>
        <fullName evidence="10">Cytochrome P450</fullName>
    </submittedName>
</protein>
<accession>A0AA40AC32</accession>
<dbReference type="EMBL" id="JAUIRO010000005">
    <property type="protein sequence ID" value="KAK0713145.1"/>
    <property type="molecule type" value="Genomic_DNA"/>
</dbReference>
<evidence type="ECO:0000256" key="6">
    <source>
        <dbReference type="ARBA" id="ARBA00023033"/>
    </source>
</evidence>
<evidence type="ECO:0000256" key="4">
    <source>
        <dbReference type="ARBA" id="ARBA00022723"/>
    </source>
</evidence>
<dbReference type="PROSITE" id="PS00086">
    <property type="entry name" value="CYTOCHROME_P450"/>
    <property type="match status" value="1"/>
</dbReference>
<evidence type="ECO:0000256" key="2">
    <source>
        <dbReference type="ARBA" id="ARBA00010617"/>
    </source>
</evidence>
<dbReference type="GeneID" id="85327314"/>
<keyword evidence="4 7" id="KW-0479">Metal-binding</keyword>
<evidence type="ECO:0000256" key="1">
    <source>
        <dbReference type="ARBA" id="ARBA00001971"/>
    </source>
</evidence>
<evidence type="ECO:0000313" key="11">
    <source>
        <dbReference type="Proteomes" id="UP001172101"/>
    </source>
</evidence>